<accession>A0A1H9GAY8</accession>
<evidence type="ECO:0000313" key="1">
    <source>
        <dbReference type="EMBL" id="SEQ47246.1"/>
    </source>
</evidence>
<dbReference type="InterPro" id="IPR038282">
    <property type="entry name" value="DUF2267_sf"/>
</dbReference>
<dbReference type="AlphaFoldDB" id="A0A1H9GAY8"/>
<dbReference type="Gene3D" id="1.10.490.110">
    <property type="entry name" value="Uncharacterized conserved protein DUF2267"/>
    <property type="match status" value="1"/>
</dbReference>
<sequence>MRYDEFLARVRELGEYRDRQEAEEVTTAVLEVLASRITPGETEDLAAQLPGPLGDFLMESSPERPETYGVEEFCRRVGERTGSRPRTAEWDASAVLSTTAGAISGGELNQVLSQLPSGYAALFGKPELSD</sequence>
<dbReference type="RefSeq" id="WP_093660294.1">
    <property type="nucleotide sequence ID" value="NZ_FOET01000008.1"/>
</dbReference>
<dbReference type="Pfam" id="PF10025">
    <property type="entry name" value="DUF2267"/>
    <property type="match status" value="1"/>
</dbReference>
<gene>
    <name evidence="1" type="ORF">SAMN05216481_108191</name>
</gene>
<keyword evidence="2" id="KW-1185">Reference proteome</keyword>
<organism evidence="1 2">
    <name type="scientific">Streptomyces radiopugnans</name>
    <dbReference type="NCBI Taxonomy" id="403935"/>
    <lineage>
        <taxon>Bacteria</taxon>
        <taxon>Bacillati</taxon>
        <taxon>Actinomycetota</taxon>
        <taxon>Actinomycetes</taxon>
        <taxon>Kitasatosporales</taxon>
        <taxon>Streptomycetaceae</taxon>
        <taxon>Streptomyces</taxon>
    </lineage>
</organism>
<dbReference type="InterPro" id="IPR018727">
    <property type="entry name" value="DUF2267"/>
</dbReference>
<name>A0A1H9GAY8_9ACTN</name>
<reference evidence="1 2" key="1">
    <citation type="submission" date="2016-10" db="EMBL/GenBank/DDBJ databases">
        <authorList>
            <person name="de Groot N.N."/>
        </authorList>
    </citation>
    <scope>NUCLEOTIDE SEQUENCE [LARGE SCALE GENOMIC DNA]</scope>
    <source>
        <strain evidence="1 2">CGMCC 4.3519</strain>
    </source>
</reference>
<dbReference type="STRING" id="403935.SAMN05216481_108191"/>
<protein>
    <submittedName>
        <fullName evidence="1">Uncharacterized conserved protein, DUF2267 family</fullName>
    </submittedName>
</protein>
<evidence type="ECO:0000313" key="2">
    <source>
        <dbReference type="Proteomes" id="UP000199055"/>
    </source>
</evidence>
<dbReference type="EMBL" id="FOET01000008">
    <property type="protein sequence ID" value="SEQ47246.1"/>
    <property type="molecule type" value="Genomic_DNA"/>
</dbReference>
<proteinExistence type="predicted"/>
<dbReference type="Proteomes" id="UP000199055">
    <property type="component" value="Unassembled WGS sequence"/>
</dbReference>